<dbReference type="InterPro" id="IPR011009">
    <property type="entry name" value="Kinase-like_dom_sf"/>
</dbReference>
<keyword evidence="1" id="KW-0472">Membrane</keyword>
<gene>
    <name evidence="3" type="ORF">R3W88_027089</name>
</gene>
<evidence type="ECO:0000259" key="2">
    <source>
        <dbReference type="Pfam" id="PF07714"/>
    </source>
</evidence>
<dbReference type="SUPFAM" id="SSF56112">
    <property type="entry name" value="Protein kinase-like (PK-like)"/>
    <property type="match status" value="1"/>
</dbReference>
<evidence type="ECO:0000313" key="4">
    <source>
        <dbReference type="Proteomes" id="UP001311915"/>
    </source>
</evidence>
<keyword evidence="4" id="KW-1185">Reference proteome</keyword>
<dbReference type="InterPro" id="IPR001245">
    <property type="entry name" value="Ser-Thr/Tyr_kinase_cat_dom"/>
</dbReference>
<dbReference type="GO" id="GO:0004672">
    <property type="term" value="F:protein kinase activity"/>
    <property type="evidence" value="ECO:0007669"/>
    <property type="project" value="InterPro"/>
</dbReference>
<dbReference type="Pfam" id="PF07714">
    <property type="entry name" value="PK_Tyr_Ser-Thr"/>
    <property type="match status" value="1"/>
</dbReference>
<sequence length="101" mass="11721">MLSFQKMTDVQATFVVVNKGVHPTIPNDCFPVLSEIMTYCWDANPNDRPPFSQVVRMLERADVYPWTLQKGVSYKYFCFFVASFFFVLFGFKILISSNREG</sequence>
<dbReference type="Proteomes" id="UP001311915">
    <property type="component" value="Unassembled WGS sequence"/>
</dbReference>
<accession>A0AAV9LIH6</accession>
<feature type="transmembrane region" description="Helical" evidence="1">
    <location>
        <begin position="74"/>
        <end position="95"/>
    </location>
</feature>
<proteinExistence type="predicted"/>
<evidence type="ECO:0000256" key="1">
    <source>
        <dbReference type="SAM" id="Phobius"/>
    </source>
</evidence>
<organism evidence="3 4">
    <name type="scientific">Solanum pinnatisectum</name>
    <name type="common">tansyleaf nightshade</name>
    <dbReference type="NCBI Taxonomy" id="50273"/>
    <lineage>
        <taxon>Eukaryota</taxon>
        <taxon>Viridiplantae</taxon>
        <taxon>Streptophyta</taxon>
        <taxon>Embryophyta</taxon>
        <taxon>Tracheophyta</taxon>
        <taxon>Spermatophyta</taxon>
        <taxon>Magnoliopsida</taxon>
        <taxon>eudicotyledons</taxon>
        <taxon>Gunneridae</taxon>
        <taxon>Pentapetalae</taxon>
        <taxon>asterids</taxon>
        <taxon>lamiids</taxon>
        <taxon>Solanales</taxon>
        <taxon>Solanaceae</taxon>
        <taxon>Solanoideae</taxon>
        <taxon>Solaneae</taxon>
        <taxon>Solanum</taxon>
    </lineage>
</organism>
<comment type="caution">
    <text evidence="3">The sequence shown here is derived from an EMBL/GenBank/DDBJ whole genome shotgun (WGS) entry which is preliminary data.</text>
</comment>
<dbReference type="EMBL" id="JAWPEI010000006">
    <property type="protein sequence ID" value="KAK4724310.1"/>
    <property type="molecule type" value="Genomic_DNA"/>
</dbReference>
<dbReference type="AlphaFoldDB" id="A0AAV9LIH6"/>
<protein>
    <recommendedName>
        <fullName evidence="2">Serine-threonine/tyrosine-protein kinase catalytic domain-containing protein</fullName>
    </recommendedName>
</protein>
<dbReference type="Gene3D" id="1.10.510.10">
    <property type="entry name" value="Transferase(Phosphotransferase) domain 1"/>
    <property type="match status" value="1"/>
</dbReference>
<keyword evidence="1" id="KW-0812">Transmembrane</keyword>
<feature type="domain" description="Serine-threonine/tyrosine-protein kinase catalytic" evidence="2">
    <location>
        <begin position="5"/>
        <end position="58"/>
    </location>
</feature>
<name>A0AAV9LIH6_9SOLN</name>
<keyword evidence="1" id="KW-1133">Transmembrane helix</keyword>
<reference evidence="3 4" key="1">
    <citation type="submission" date="2023-10" db="EMBL/GenBank/DDBJ databases">
        <title>Genome-Wide Identification Analysis in wild type Solanum Pinnatisectum Reveals Some Genes Defensing Phytophthora Infestans.</title>
        <authorList>
            <person name="Sun C."/>
        </authorList>
    </citation>
    <scope>NUCLEOTIDE SEQUENCE [LARGE SCALE GENOMIC DNA]</scope>
    <source>
        <strain evidence="3">LQN</strain>
        <tissue evidence="3">Leaf</tissue>
    </source>
</reference>
<evidence type="ECO:0000313" key="3">
    <source>
        <dbReference type="EMBL" id="KAK4724310.1"/>
    </source>
</evidence>